<name>I3XRF5_DESAM</name>
<dbReference type="Proteomes" id="UP000006175">
    <property type="component" value="Chromosome"/>
</dbReference>
<dbReference type="PRINTS" id="PR00959">
    <property type="entry name" value="MEVGALKINASE"/>
</dbReference>
<dbReference type="GO" id="GO:0005524">
    <property type="term" value="F:ATP binding"/>
    <property type="evidence" value="ECO:0007669"/>
    <property type="project" value="UniProtKB-KW"/>
</dbReference>
<feature type="domain" description="GHMP kinase N-terminal" evidence="4">
    <location>
        <begin position="90"/>
        <end position="177"/>
    </location>
</feature>
<dbReference type="PIRSF" id="PIRSF000530">
    <property type="entry name" value="Galactokinase"/>
    <property type="match status" value="1"/>
</dbReference>
<protein>
    <submittedName>
        <fullName evidence="7">GHMP kinase</fullName>
    </submittedName>
</protein>
<dbReference type="RefSeq" id="WP_014767430.1">
    <property type="nucleotide sequence ID" value="NC_018001.1"/>
</dbReference>
<comment type="similarity">
    <text evidence="1">Belongs to the GHMP kinase family. GalK subfamily.</text>
</comment>
<dbReference type="InterPro" id="IPR020568">
    <property type="entry name" value="Ribosomal_Su5_D2-typ_SF"/>
</dbReference>
<evidence type="ECO:0000313" key="8">
    <source>
        <dbReference type="Proteomes" id="UP000006175"/>
    </source>
</evidence>
<dbReference type="InterPro" id="IPR019539">
    <property type="entry name" value="GalKase_N"/>
</dbReference>
<evidence type="ECO:0000256" key="3">
    <source>
        <dbReference type="ARBA" id="ARBA00022840"/>
    </source>
</evidence>
<dbReference type="Gene3D" id="3.30.70.890">
    <property type="entry name" value="GHMP kinase, C-terminal domain"/>
    <property type="match status" value="1"/>
</dbReference>
<reference evidence="7 8" key="1">
    <citation type="journal article" date="2012" name="J. Bacteriol.">
        <title>Complete Genome Sequence of Desulfurococcus fermentans, a Hyperthermophilic Cellulolytic Crenarchaeon Isolated from a Freshwater Hot Spring in Kamchatka, Russia.</title>
        <authorList>
            <person name="Susanti D."/>
            <person name="Johnson E.F."/>
            <person name="Rodriguez J.R."/>
            <person name="Anderson I."/>
            <person name="Perevalova A.A."/>
            <person name="Kyrpides N."/>
            <person name="Lucas S."/>
            <person name="Han J."/>
            <person name="Lapidus A."/>
            <person name="Cheng J.F."/>
            <person name="Goodwin L."/>
            <person name="Pitluck S."/>
            <person name="Mavrommatis K."/>
            <person name="Peters L."/>
            <person name="Land M.L."/>
            <person name="Hauser L."/>
            <person name="Gopalan V."/>
            <person name="Chan P.P."/>
            <person name="Lowe T.M."/>
            <person name="Atomi H."/>
            <person name="Bonch-Osmolovskaya E.A."/>
            <person name="Woyke T."/>
            <person name="Mukhopadhyay B."/>
        </authorList>
    </citation>
    <scope>NUCLEOTIDE SEQUENCE [LARGE SCALE GENOMIC DNA]</scope>
    <source>
        <strain evidence="7 8">DSM 16532</strain>
    </source>
</reference>
<dbReference type="HOGENOM" id="CLU_017814_2_1_2"/>
<dbReference type="GO" id="GO:0005829">
    <property type="term" value="C:cytosol"/>
    <property type="evidence" value="ECO:0007669"/>
    <property type="project" value="TreeGrafter"/>
</dbReference>
<dbReference type="SUPFAM" id="SSF55060">
    <property type="entry name" value="GHMP Kinase, C-terminal domain"/>
    <property type="match status" value="1"/>
</dbReference>
<keyword evidence="8" id="KW-1185">Reference proteome</keyword>
<sequence>MIDKIGMAFKEFYGEKPSIVVSAPGRLDFLNTHQDYKGLPVSAIGVNLRTYIALAPSNNGVMAYSENLNAVDEFQPEEITLRGGKWFGDYIRAVFKVFTEEGYRIKGFKAYIASNIPVASGLASSAALEVAVAWGISELNGLGLSRKDIAEYAFKAENKVMGIPCGRLDQYGSAFGGVTLIHTRPPYNVEELGFREGVWLVVDSGIRHSTADIHPRLQGEIDRALNELMSIVPPGLKNKLGYRYWEPRWEELTLDELTPYLENVNRTGARRIEFTIRMYSSTMLAVKALKGLKPTVGEVVKVLGSELAEPERVRSILSSNTWRLELIGLVMNHQHYLLSKLYDVSLPEIDRIAEEMNKLGALGAKLSGAGLGGSVIALFRDRDTAGKALKGVLDCCAPRGWIVEIDEGVKTHGDR</sequence>
<dbReference type="PANTHER" id="PTHR10457:SF7">
    <property type="entry name" value="GALACTOKINASE-RELATED"/>
    <property type="match status" value="1"/>
</dbReference>
<dbReference type="SUPFAM" id="SSF54211">
    <property type="entry name" value="Ribosomal protein S5 domain 2-like"/>
    <property type="match status" value="1"/>
</dbReference>
<evidence type="ECO:0000256" key="1">
    <source>
        <dbReference type="ARBA" id="ARBA00006566"/>
    </source>
</evidence>
<dbReference type="OrthoDB" id="116110at2157"/>
<dbReference type="GO" id="GO:0004335">
    <property type="term" value="F:galactokinase activity"/>
    <property type="evidence" value="ECO:0007669"/>
    <property type="project" value="InterPro"/>
</dbReference>
<dbReference type="InterPro" id="IPR014721">
    <property type="entry name" value="Ribsml_uS5_D2-typ_fold_subgr"/>
</dbReference>
<accession>I3XRF5</accession>
<feature type="domain" description="GHMP kinase C-terminal" evidence="5">
    <location>
        <begin position="326"/>
        <end position="391"/>
    </location>
</feature>
<dbReference type="EMBL" id="CP003321">
    <property type="protein sequence ID" value="AFL66529.1"/>
    <property type="molecule type" value="Genomic_DNA"/>
</dbReference>
<dbReference type="InterPro" id="IPR000705">
    <property type="entry name" value="Galactokinase"/>
</dbReference>
<dbReference type="Pfam" id="PF08544">
    <property type="entry name" value="GHMP_kinases_C"/>
    <property type="match status" value="1"/>
</dbReference>
<dbReference type="Gene3D" id="3.30.230.10">
    <property type="match status" value="1"/>
</dbReference>
<dbReference type="Pfam" id="PF10509">
    <property type="entry name" value="GalKase_gal_bdg"/>
    <property type="match status" value="1"/>
</dbReference>
<evidence type="ECO:0000259" key="6">
    <source>
        <dbReference type="Pfam" id="PF10509"/>
    </source>
</evidence>
<proteinExistence type="inferred from homology"/>
<evidence type="ECO:0000259" key="5">
    <source>
        <dbReference type="Pfam" id="PF08544"/>
    </source>
</evidence>
<dbReference type="PRINTS" id="PR00473">
    <property type="entry name" value="GALCTOKINASE"/>
</dbReference>
<keyword evidence="7" id="KW-0418">Kinase</keyword>
<keyword evidence="7" id="KW-0808">Transferase</keyword>
<organism evidence="7 8">
    <name type="scientific">Desulfurococcus amylolyticus DSM 16532</name>
    <dbReference type="NCBI Taxonomy" id="768672"/>
    <lineage>
        <taxon>Archaea</taxon>
        <taxon>Thermoproteota</taxon>
        <taxon>Thermoprotei</taxon>
        <taxon>Desulfurococcales</taxon>
        <taxon>Desulfurococcaceae</taxon>
        <taxon>Desulfurococcus</taxon>
    </lineage>
</organism>
<dbReference type="KEGG" id="dfd:Desfe_0628"/>
<feature type="domain" description="Galactokinase N-terminal" evidence="6">
    <location>
        <begin position="8"/>
        <end position="56"/>
    </location>
</feature>
<evidence type="ECO:0000256" key="2">
    <source>
        <dbReference type="ARBA" id="ARBA00022741"/>
    </source>
</evidence>
<dbReference type="InterPro" id="IPR036554">
    <property type="entry name" value="GHMP_kinase_C_sf"/>
</dbReference>
<gene>
    <name evidence="7" type="ORF">Desfe_0628</name>
</gene>
<evidence type="ECO:0000313" key="7">
    <source>
        <dbReference type="EMBL" id="AFL66529.1"/>
    </source>
</evidence>
<dbReference type="InterPro" id="IPR013750">
    <property type="entry name" value="GHMP_kinase_C_dom"/>
</dbReference>
<dbReference type="InterPro" id="IPR006206">
    <property type="entry name" value="Mevalonate/galactokinase"/>
</dbReference>
<dbReference type="PANTHER" id="PTHR10457">
    <property type="entry name" value="MEVALONATE KINASE/GALACTOKINASE"/>
    <property type="match status" value="1"/>
</dbReference>
<dbReference type="InterPro" id="IPR006204">
    <property type="entry name" value="GHMP_kinase_N_dom"/>
</dbReference>
<dbReference type="AlphaFoldDB" id="I3XRF5"/>
<dbReference type="GeneID" id="13062319"/>
<keyword evidence="2" id="KW-0547">Nucleotide-binding</keyword>
<dbReference type="Pfam" id="PF00288">
    <property type="entry name" value="GHMP_kinases_N"/>
    <property type="match status" value="1"/>
</dbReference>
<dbReference type="eggNOG" id="arCOG01029">
    <property type="taxonomic scope" value="Archaea"/>
</dbReference>
<keyword evidence="3" id="KW-0067">ATP-binding</keyword>
<dbReference type="GO" id="GO:0006012">
    <property type="term" value="P:galactose metabolic process"/>
    <property type="evidence" value="ECO:0007669"/>
    <property type="project" value="InterPro"/>
</dbReference>
<evidence type="ECO:0000259" key="4">
    <source>
        <dbReference type="Pfam" id="PF00288"/>
    </source>
</evidence>